<keyword evidence="2" id="KW-1185">Reference proteome</keyword>
<dbReference type="Proteomes" id="UP000830768">
    <property type="component" value="Chromosome 6"/>
</dbReference>
<protein>
    <submittedName>
        <fullName evidence="1">Uncharacterized protein</fullName>
    </submittedName>
</protein>
<sequence>MPTSPKQDYAVLFIGAGNITFGNDNVRWNHSLRVERCLGGQLNVVGIVDPSVERVDQVVEQKKRSAAAACYAHTRHYKSLDEAAPDLEKRGCSPRLIIIGAPPYFRGTKLPGRNLEEQVIAAFGKGPSIFCEKPVSTALAHESLSVVKLLNESGNRVSIGYMLRYLQVVQKAMSIIRGNELTIMSITARYTCAYSKIRKVDWWDKSKQCGPIVEQATHFCDLCRYLGGDVDLDTVQAYSLEHYEPAGKLSHMAIDESKIPEEERIPRATSAMWKFSNGALGSLTHLVALHDIKYSNEIVITADGYQLRLTDLYSIPTLHVRTPESEEEKEFQFPGDDPFYSEFAALLQSEGGEDITETPGGILSTYEDAYKTYEFTWKIREASEESARILRQKK</sequence>
<organism evidence="1 2">
    <name type="scientific">Fusarium solani subsp. cucurbitae</name>
    <name type="common">Neocosmosporum cucurbitae</name>
    <dbReference type="NCBI Taxonomy" id="2747967"/>
    <lineage>
        <taxon>Eukaryota</taxon>
        <taxon>Fungi</taxon>
        <taxon>Dikarya</taxon>
        <taxon>Ascomycota</taxon>
        <taxon>Pezizomycotina</taxon>
        <taxon>Sordariomycetes</taxon>
        <taxon>Hypocreomycetidae</taxon>
        <taxon>Hypocreales</taxon>
        <taxon>Nectriaceae</taxon>
        <taxon>Fusarium</taxon>
        <taxon>Fusarium solani species complex</taxon>
    </lineage>
</organism>
<gene>
    <name evidence="1" type="ORF">LCI18_007119</name>
</gene>
<proteinExistence type="predicted"/>
<dbReference type="EMBL" id="CP090035">
    <property type="protein sequence ID" value="UPK96184.1"/>
    <property type="molecule type" value="Genomic_DNA"/>
</dbReference>
<evidence type="ECO:0000313" key="2">
    <source>
        <dbReference type="Proteomes" id="UP000830768"/>
    </source>
</evidence>
<name>A0ACD3Z4L0_FUSSC</name>
<evidence type="ECO:0000313" key="1">
    <source>
        <dbReference type="EMBL" id="UPK96184.1"/>
    </source>
</evidence>
<accession>A0ACD3Z4L0</accession>
<reference evidence="1" key="1">
    <citation type="submission" date="2021-11" db="EMBL/GenBank/DDBJ databases">
        <title>Fusarium solani-melongenae Genome sequencing and assembly.</title>
        <authorList>
            <person name="Xie S."/>
            <person name="Huang L."/>
            <person name="Zhang X."/>
        </authorList>
    </citation>
    <scope>NUCLEOTIDE SEQUENCE</scope>
    <source>
        <strain evidence="1">CRI 24-3</strain>
    </source>
</reference>